<gene>
    <name evidence="3" type="ORF">OJ962_05065</name>
</gene>
<feature type="compositionally biased region" description="Pro residues" evidence="1">
    <location>
        <begin position="145"/>
        <end position="163"/>
    </location>
</feature>
<evidence type="ECO:0000313" key="3">
    <source>
        <dbReference type="EMBL" id="MDA0136860.1"/>
    </source>
</evidence>
<dbReference type="Proteomes" id="UP001147700">
    <property type="component" value="Unassembled WGS sequence"/>
</dbReference>
<proteinExistence type="predicted"/>
<dbReference type="InterPro" id="IPR036439">
    <property type="entry name" value="Dockerin_dom_sf"/>
</dbReference>
<accession>A0ABT4RE90</accession>
<feature type="region of interest" description="Disordered" evidence="1">
    <location>
        <begin position="338"/>
        <end position="371"/>
    </location>
</feature>
<feature type="signal peptide" evidence="2">
    <location>
        <begin position="1"/>
        <end position="22"/>
    </location>
</feature>
<keyword evidence="4" id="KW-1185">Reference proteome</keyword>
<name>A0ABT4RE90_9ACTN</name>
<evidence type="ECO:0008006" key="5">
    <source>
        <dbReference type="Google" id="ProtNLM"/>
    </source>
</evidence>
<dbReference type="InterPro" id="IPR018247">
    <property type="entry name" value="EF_Hand_1_Ca_BS"/>
</dbReference>
<comment type="caution">
    <text evidence="3">The sequence shown here is derived from an EMBL/GenBank/DDBJ whole genome shotgun (WGS) entry which is preliminary data.</text>
</comment>
<dbReference type="PROSITE" id="PS00018">
    <property type="entry name" value="EF_HAND_1"/>
    <property type="match status" value="1"/>
</dbReference>
<evidence type="ECO:0000313" key="4">
    <source>
        <dbReference type="Proteomes" id="UP001147700"/>
    </source>
</evidence>
<feature type="compositionally biased region" description="Pro residues" evidence="1">
    <location>
        <begin position="174"/>
        <end position="186"/>
    </location>
</feature>
<sequence length="371" mass="38206">MRRVVGCAALMIALWAAPSAHAAFKPVAAATGVTPGFAVGADVKGGVLRTLRIDSTGAGVIKWRCSGPCRRTGGPPERITHPKGATVIHRLNLRMLKGTSLMIDVVVPSGQSRFLRVAARNRRPVVTAAGCLDGQGRRGACPAPVTLPSPPGPGPSAPVPPAATPAATVTPEPTIMPPPTVAPPVNNPDGALEKVTRVGTSHARVSGWASDADVASAAITVRSLVEGAPAAEAAAGLVHAQFSGHGFNFLVPIDDRRRNICVVAVNVGGGSDRLLRGCRAVPELADLNDDGYVGCVDQQRLLARYGQNGVELPEDLNNNGTVEIMDLSMLLSRFRPPPAEPKCPSLNTSAYGASARDRGDRSAAGRAGGVA</sequence>
<dbReference type="Gene3D" id="1.10.1330.10">
    <property type="entry name" value="Dockerin domain"/>
    <property type="match status" value="1"/>
</dbReference>
<reference evidence="3" key="1">
    <citation type="submission" date="2022-10" db="EMBL/GenBank/DDBJ databases">
        <title>The WGS of Solirubrobacter sp. CPCC 204708.</title>
        <authorList>
            <person name="Jiang Z."/>
        </authorList>
    </citation>
    <scope>NUCLEOTIDE SEQUENCE</scope>
    <source>
        <strain evidence="3">CPCC 204708</strain>
    </source>
</reference>
<feature type="region of interest" description="Disordered" evidence="1">
    <location>
        <begin position="142"/>
        <end position="186"/>
    </location>
</feature>
<feature type="chain" id="PRO_5045643091" description="Dockerin domain-containing protein" evidence="2">
    <location>
        <begin position="23"/>
        <end position="371"/>
    </location>
</feature>
<keyword evidence="2" id="KW-0732">Signal</keyword>
<protein>
    <recommendedName>
        <fullName evidence="5">Dockerin domain-containing protein</fullName>
    </recommendedName>
</protein>
<evidence type="ECO:0000256" key="1">
    <source>
        <dbReference type="SAM" id="MobiDB-lite"/>
    </source>
</evidence>
<dbReference type="SUPFAM" id="SSF63446">
    <property type="entry name" value="Type I dockerin domain"/>
    <property type="match status" value="1"/>
</dbReference>
<organism evidence="3 4">
    <name type="scientific">Solirubrobacter deserti</name>
    <dbReference type="NCBI Taxonomy" id="2282478"/>
    <lineage>
        <taxon>Bacteria</taxon>
        <taxon>Bacillati</taxon>
        <taxon>Actinomycetota</taxon>
        <taxon>Thermoleophilia</taxon>
        <taxon>Solirubrobacterales</taxon>
        <taxon>Solirubrobacteraceae</taxon>
        <taxon>Solirubrobacter</taxon>
    </lineage>
</organism>
<dbReference type="EMBL" id="JAPCID010000006">
    <property type="protein sequence ID" value="MDA0136860.1"/>
    <property type="molecule type" value="Genomic_DNA"/>
</dbReference>
<evidence type="ECO:0000256" key="2">
    <source>
        <dbReference type="SAM" id="SignalP"/>
    </source>
</evidence>
<dbReference type="RefSeq" id="WP_202953726.1">
    <property type="nucleotide sequence ID" value="NZ_JAPCID010000006.1"/>
</dbReference>
<feature type="compositionally biased region" description="Low complexity" evidence="1">
    <location>
        <begin position="164"/>
        <end position="173"/>
    </location>
</feature>